<keyword evidence="4" id="KW-0521">NADP</keyword>
<keyword evidence="5" id="KW-0560">Oxidoreductase</keyword>
<evidence type="ECO:0000256" key="5">
    <source>
        <dbReference type="ARBA" id="ARBA00023002"/>
    </source>
</evidence>
<evidence type="ECO:0000256" key="3">
    <source>
        <dbReference type="ARBA" id="ARBA00022643"/>
    </source>
</evidence>
<proteinExistence type="predicted"/>
<comment type="caution">
    <text evidence="7">The sequence shown here is derived from an EMBL/GenBank/DDBJ whole genome shotgun (WGS) entry which is preliminary data.</text>
</comment>
<accession>A0A8T7LW64</accession>
<organism evidence="7 8">
    <name type="scientific">Candidatus Chlorohelix allophototropha</name>
    <dbReference type="NCBI Taxonomy" id="3003348"/>
    <lineage>
        <taxon>Bacteria</taxon>
        <taxon>Bacillati</taxon>
        <taxon>Chloroflexota</taxon>
        <taxon>Chloroflexia</taxon>
        <taxon>Candidatus Chloroheliales</taxon>
        <taxon>Candidatus Chloroheliaceae</taxon>
        <taxon>Candidatus Chlorohelix</taxon>
    </lineage>
</organism>
<keyword evidence="2" id="KW-0285">Flavoprotein</keyword>
<dbReference type="InterPro" id="IPR001155">
    <property type="entry name" value="OxRdtase_FMN_N"/>
</dbReference>
<keyword evidence="3" id="KW-0288">FMN</keyword>
<dbReference type="Pfam" id="PF00724">
    <property type="entry name" value="Oxidored_FMN"/>
    <property type="match status" value="1"/>
</dbReference>
<dbReference type="AlphaFoldDB" id="A0A8T7LW64"/>
<dbReference type="EMBL" id="JACATZ010000001">
    <property type="protein sequence ID" value="NWJ45117.1"/>
    <property type="molecule type" value="Genomic_DNA"/>
</dbReference>
<comment type="cofactor">
    <cofactor evidence="1">
        <name>FMN</name>
        <dbReference type="ChEBI" id="CHEBI:58210"/>
    </cofactor>
</comment>
<dbReference type="SUPFAM" id="SSF51395">
    <property type="entry name" value="FMN-linked oxidoreductases"/>
    <property type="match status" value="1"/>
</dbReference>
<sequence length="358" mass="38851">MQNTTNTDKHLFSPITIKGVTFRNRIVVSPMCQYSGEDGFANDWHLVHLGSRAVGGAGLIIAEATAVEARGRISPNDLGIWKDEHIEMLSRITRFIKENGSVAGIQLAHAGRKAGVARPWEGGKPGGWQTVAPSAVPFEPSHPVPHALTLAEIGEVIAAFGVATKRAVSAGFEVIEIHGAHGYLVHEFLSPISNLRTDEYGGSFENRARLLLEIVRAVKAELPSELPLLVRLSATDWLPDNPDSWKLEDTVQLARLLKEEGVDVIDVSSGGNAYNQKIQLAPGYQVPFAEAIRQGAEILTVAVGLITGAEQAEQIVNSGAADFVALAREFLRNPYFPLQAARELGQDITWSPQYMRAK</sequence>
<gene>
    <name evidence="7" type="ORF">HXX08_04480</name>
</gene>
<evidence type="ECO:0000313" key="8">
    <source>
        <dbReference type="Proteomes" id="UP000521676"/>
    </source>
</evidence>
<feature type="domain" description="NADH:flavin oxidoreductase/NADH oxidase N-terminal" evidence="6">
    <location>
        <begin position="11"/>
        <end position="344"/>
    </location>
</feature>
<protein>
    <submittedName>
        <fullName evidence="7">NADH:flavin oxidoreductase/NADH oxidase</fullName>
    </submittedName>
</protein>
<reference evidence="7 8" key="1">
    <citation type="submission" date="2020-06" db="EMBL/GenBank/DDBJ databases">
        <title>Anoxygenic phototrophic Chloroflexota member uses a Type I reaction center.</title>
        <authorList>
            <person name="Tsuji J.M."/>
            <person name="Shaw N.A."/>
            <person name="Nagashima S."/>
            <person name="Venkiteswaran J."/>
            <person name="Schiff S.L."/>
            <person name="Hanada S."/>
            <person name="Tank M."/>
            <person name="Neufeld J.D."/>
        </authorList>
    </citation>
    <scope>NUCLEOTIDE SEQUENCE [LARGE SCALE GENOMIC DNA]</scope>
    <source>
        <strain evidence="7">L227-S17</strain>
    </source>
</reference>
<dbReference type="GO" id="GO:0050661">
    <property type="term" value="F:NADP binding"/>
    <property type="evidence" value="ECO:0007669"/>
    <property type="project" value="InterPro"/>
</dbReference>
<evidence type="ECO:0000313" key="7">
    <source>
        <dbReference type="EMBL" id="NWJ45117.1"/>
    </source>
</evidence>
<evidence type="ECO:0000256" key="2">
    <source>
        <dbReference type="ARBA" id="ARBA00022630"/>
    </source>
</evidence>
<evidence type="ECO:0000256" key="4">
    <source>
        <dbReference type="ARBA" id="ARBA00022857"/>
    </source>
</evidence>
<evidence type="ECO:0000259" key="6">
    <source>
        <dbReference type="Pfam" id="PF00724"/>
    </source>
</evidence>
<dbReference type="PANTHER" id="PTHR43303:SF4">
    <property type="entry name" value="NADPH DEHYDROGENASE C23G7.10C-RELATED"/>
    <property type="match status" value="1"/>
</dbReference>
<dbReference type="InterPro" id="IPR013785">
    <property type="entry name" value="Aldolase_TIM"/>
</dbReference>
<dbReference type="GO" id="GO:0003959">
    <property type="term" value="F:NADPH dehydrogenase activity"/>
    <property type="evidence" value="ECO:0007669"/>
    <property type="project" value="InterPro"/>
</dbReference>
<dbReference type="GO" id="GO:0010181">
    <property type="term" value="F:FMN binding"/>
    <property type="evidence" value="ECO:0007669"/>
    <property type="project" value="InterPro"/>
</dbReference>
<name>A0A8T7LW64_9CHLR</name>
<dbReference type="PANTHER" id="PTHR43303">
    <property type="entry name" value="NADPH DEHYDROGENASE C23G7.10C-RELATED"/>
    <property type="match status" value="1"/>
</dbReference>
<dbReference type="CDD" id="cd02932">
    <property type="entry name" value="OYE_YqiM_FMN"/>
    <property type="match status" value="1"/>
</dbReference>
<evidence type="ECO:0000256" key="1">
    <source>
        <dbReference type="ARBA" id="ARBA00001917"/>
    </source>
</evidence>
<dbReference type="InterPro" id="IPR044152">
    <property type="entry name" value="YqjM-like"/>
</dbReference>
<dbReference type="Gene3D" id="3.20.20.70">
    <property type="entry name" value="Aldolase class I"/>
    <property type="match status" value="1"/>
</dbReference>
<dbReference type="Proteomes" id="UP000521676">
    <property type="component" value="Unassembled WGS sequence"/>
</dbReference>